<keyword evidence="1" id="KW-0472">Membrane</keyword>
<sequence>MLLEHVRSLGDTGLAQVTGLAVRVEHGLPHPLGQPADRGAGAGVEVEPDRVVRLVATAGVERGDVVDQFQGGADNIAVFVPLFDSLGTVQLLLTLTVFVAMFGLWCAVATWLGTRLSAVRAVRRLGSRVIPIVFIAVGAIILAQAAIP</sequence>
<comment type="caution">
    <text evidence="2">The sequence shown here is derived from an EMBL/GenBank/DDBJ whole genome shotgun (WGS) entry which is preliminary data.</text>
</comment>
<dbReference type="Pfam" id="PF03596">
    <property type="entry name" value="Cad"/>
    <property type="match status" value="1"/>
</dbReference>
<dbReference type="InterPro" id="IPR004676">
    <property type="entry name" value="Cd-R_transporter"/>
</dbReference>
<dbReference type="AlphaFoldDB" id="A0A5B2WIC4"/>
<accession>A0A5B2WIC4</accession>
<keyword evidence="3" id="KW-1185">Reference proteome</keyword>
<dbReference type="OrthoDB" id="7995400at2"/>
<evidence type="ECO:0000256" key="1">
    <source>
        <dbReference type="SAM" id="Phobius"/>
    </source>
</evidence>
<evidence type="ECO:0000313" key="3">
    <source>
        <dbReference type="Proteomes" id="UP000323454"/>
    </source>
</evidence>
<reference evidence="2 3" key="1">
    <citation type="submission" date="2019-09" db="EMBL/GenBank/DDBJ databases">
        <title>Goodfellowia gen. nov., a new genus of the Pseudonocardineae related to Actinoalloteichus, containing Goodfellowia coeruleoviolacea gen. nov., comb. nov. gen. nov., comb. nov.</title>
        <authorList>
            <person name="Labeda D."/>
        </authorList>
    </citation>
    <scope>NUCLEOTIDE SEQUENCE [LARGE SCALE GENOMIC DNA]</scope>
    <source>
        <strain evidence="2 3">AN110305</strain>
    </source>
</reference>
<evidence type="ECO:0000313" key="2">
    <source>
        <dbReference type="EMBL" id="KAA2250724.1"/>
    </source>
</evidence>
<feature type="transmembrane region" description="Helical" evidence="1">
    <location>
        <begin position="91"/>
        <end position="113"/>
    </location>
</feature>
<feature type="transmembrane region" description="Helical" evidence="1">
    <location>
        <begin position="125"/>
        <end position="147"/>
    </location>
</feature>
<keyword evidence="1" id="KW-0812">Transmembrane</keyword>
<reference evidence="2 3" key="2">
    <citation type="submission" date="2019-09" db="EMBL/GenBank/DDBJ databases">
        <authorList>
            <person name="Jin C."/>
        </authorList>
    </citation>
    <scope>NUCLEOTIDE SEQUENCE [LARGE SCALE GENOMIC DNA]</scope>
    <source>
        <strain evidence="2 3">AN110305</strain>
    </source>
</reference>
<protein>
    <submittedName>
        <fullName evidence="2">Uncharacterized protein</fullName>
    </submittedName>
</protein>
<proteinExistence type="predicted"/>
<dbReference type="Proteomes" id="UP000323454">
    <property type="component" value="Unassembled WGS sequence"/>
</dbReference>
<organism evidence="2 3">
    <name type="scientific">Solihabitans fulvus</name>
    <dbReference type="NCBI Taxonomy" id="1892852"/>
    <lineage>
        <taxon>Bacteria</taxon>
        <taxon>Bacillati</taxon>
        <taxon>Actinomycetota</taxon>
        <taxon>Actinomycetes</taxon>
        <taxon>Pseudonocardiales</taxon>
        <taxon>Pseudonocardiaceae</taxon>
        <taxon>Solihabitans</taxon>
    </lineage>
</organism>
<name>A0A5B2WIC4_9PSEU</name>
<dbReference type="EMBL" id="VUOB01000092">
    <property type="protein sequence ID" value="KAA2250724.1"/>
    <property type="molecule type" value="Genomic_DNA"/>
</dbReference>
<keyword evidence="1" id="KW-1133">Transmembrane helix</keyword>
<gene>
    <name evidence="2" type="ORF">F0L68_38875</name>
</gene>